<gene>
    <name evidence="2" type="ORF">MNBD_GAMMA18-1300</name>
</gene>
<dbReference type="EMBL" id="UOFP01000107">
    <property type="protein sequence ID" value="VAW85776.1"/>
    <property type="molecule type" value="Genomic_DNA"/>
</dbReference>
<reference evidence="2" key="1">
    <citation type="submission" date="2018-06" db="EMBL/GenBank/DDBJ databases">
        <authorList>
            <person name="Zhirakovskaya E."/>
        </authorList>
    </citation>
    <scope>NUCLEOTIDE SEQUENCE</scope>
</reference>
<sequence>MHFRHHKTLLIILLLVELVLAANVDIERAYRLNLAMGVVYFGVVFWFIFGERQWWPYLFAGVAYIAYIVSYRLLSVFDMVFDRVSYHLFLALLWGIILLIHTFVERHISPPVAPPAKDHSKTITPDDD</sequence>
<evidence type="ECO:0000313" key="2">
    <source>
        <dbReference type="EMBL" id="VAW85776.1"/>
    </source>
</evidence>
<dbReference type="AlphaFoldDB" id="A0A3B0ZYX3"/>
<keyword evidence="1" id="KW-1133">Transmembrane helix</keyword>
<evidence type="ECO:0000256" key="1">
    <source>
        <dbReference type="SAM" id="Phobius"/>
    </source>
</evidence>
<feature type="transmembrane region" description="Helical" evidence="1">
    <location>
        <begin position="86"/>
        <end position="104"/>
    </location>
</feature>
<proteinExistence type="predicted"/>
<keyword evidence="1" id="KW-0812">Transmembrane</keyword>
<keyword evidence="1" id="KW-0472">Membrane</keyword>
<name>A0A3B0ZYX3_9ZZZZ</name>
<protein>
    <submittedName>
        <fullName evidence="2">Uncharacterized protein</fullName>
    </submittedName>
</protein>
<organism evidence="2">
    <name type="scientific">hydrothermal vent metagenome</name>
    <dbReference type="NCBI Taxonomy" id="652676"/>
    <lineage>
        <taxon>unclassified sequences</taxon>
        <taxon>metagenomes</taxon>
        <taxon>ecological metagenomes</taxon>
    </lineage>
</organism>
<feature type="transmembrane region" description="Helical" evidence="1">
    <location>
        <begin position="31"/>
        <end position="49"/>
    </location>
</feature>
<accession>A0A3B0ZYX3</accession>
<feature type="transmembrane region" description="Helical" evidence="1">
    <location>
        <begin position="54"/>
        <end position="74"/>
    </location>
</feature>